<feature type="compositionally biased region" description="Polar residues" evidence="1">
    <location>
        <begin position="403"/>
        <end position="424"/>
    </location>
</feature>
<sequence length="515" mass="57078">MWQTPGDLINVCVKPSLRNACVAAALCLAGVHVCSFLGAGLADRPPQRGVVRMQGVSCRALFTVTDVPQRYAPNASLFIHNRYGYVSADKMSVDWRARQHPDTCGGNDVAGAVQQLLLKRDSPSGAATTDYSPLAAVLPSVLAFQGEGEASAPTVTATTRIGAAGGLLPYVPCEIATYADPASVAACFRARLAHQDTLWIFFMGDSKVRFLFYEFLARSDDELHYLVKLPNGSVPFAALDTQHKKLKVEMEASSTTLSRLRVSFHFRTFGILSGFMKNRSREVQQLMKWASGQETPPHMLVLGYMSWSMVLMKAVYPQDSLVFLMDMHEKVAPLLQQLSHLLIWRTAFQISRKTRVIVTSQSRVKTHDILGKQYYYTLPFGDPSNDWGEAVFLHHLRRHSQHKSPPNSLPEATQGTSGPRTASGRSRPRDHLVPDMEDSGVWWWDTSLPLSLAENRECEELYLRGLTSHPVYNSSFHRCYDDNHAGTVTLGDQVTMLLNLACNSVLGAREGVCCS</sequence>
<proteinExistence type="predicted"/>
<gene>
    <name evidence="2" type="ORF">O3P69_007019</name>
</gene>
<protein>
    <submittedName>
        <fullName evidence="2">Uncharacterized protein</fullName>
    </submittedName>
</protein>
<dbReference type="Proteomes" id="UP001487740">
    <property type="component" value="Unassembled WGS sequence"/>
</dbReference>
<reference evidence="2 3" key="1">
    <citation type="submission" date="2023-03" db="EMBL/GenBank/DDBJ databases">
        <title>High-quality genome of Scylla paramamosain provides insights in environmental adaptation.</title>
        <authorList>
            <person name="Zhang L."/>
        </authorList>
    </citation>
    <scope>NUCLEOTIDE SEQUENCE [LARGE SCALE GENOMIC DNA]</scope>
    <source>
        <strain evidence="2">LZ_2023a</strain>
        <tissue evidence="2">Muscle</tissue>
    </source>
</reference>
<accession>A0AAW0V0Z1</accession>
<name>A0AAW0V0Z1_SCYPA</name>
<organism evidence="2 3">
    <name type="scientific">Scylla paramamosain</name>
    <name type="common">Mud crab</name>
    <dbReference type="NCBI Taxonomy" id="85552"/>
    <lineage>
        <taxon>Eukaryota</taxon>
        <taxon>Metazoa</taxon>
        <taxon>Ecdysozoa</taxon>
        <taxon>Arthropoda</taxon>
        <taxon>Crustacea</taxon>
        <taxon>Multicrustacea</taxon>
        <taxon>Malacostraca</taxon>
        <taxon>Eumalacostraca</taxon>
        <taxon>Eucarida</taxon>
        <taxon>Decapoda</taxon>
        <taxon>Pleocyemata</taxon>
        <taxon>Brachyura</taxon>
        <taxon>Eubrachyura</taxon>
        <taxon>Portunoidea</taxon>
        <taxon>Portunidae</taxon>
        <taxon>Portuninae</taxon>
        <taxon>Scylla</taxon>
    </lineage>
</organism>
<dbReference type="EMBL" id="JARAKH010000002">
    <property type="protein sequence ID" value="KAK8406009.1"/>
    <property type="molecule type" value="Genomic_DNA"/>
</dbReference>
<dbReference type="AlphaFoldDB" id="A0AAW0V0Z1"/>
<keyword evidence="3" id="KW-1185">Reference proteome</keyword>
<evidence type="ECO:0000313" key="3">
    <source>
        <dbReference type="Proteomes" id="UP001487740"/>
    </source>
</evidence>
<evidence type="ECO:0000313" key="2">
    <source>
        <dbReference type="EMBL" id="KAK8406009.1"/>
    </source>
</evidence>
<feature type="region of interest" description="Disordered" evidence="1">
    <location>
        <begin position="400"/>
        <end position="433"/>
    </location>
</feature>
<evidence type="ECO:0000256" key="1">
    <source>
        <dbReference type="SAM" id="MobiDB-lite"/>
    </source>
</evidence>
<comment type="caution">
    <text evidence="2">The sequence shown here is derived from an EMBL/GenBank/DDBJ whole genome shotgun (WGS) entry which is preliminary data.</text>
</comment>